<feature type="domain" description="BFN" evidence="1">
    <location>
        <begin position="1"/>
        <end position="84"/>
    </location>
</feature>
<organism evidence="2">
    <name type="scientific">marine metagenome</name>
    <dbReference type="NCBI Taxonomy" id="408172"/>
    <lineage>
        <taxon>unclassified sequences</taxon>
        <taxon>metagenomes</taxon>
        <taxon>ecological metagenomes</taxon>
    </lineage>
</organism>
<evidence type="ECO:0000259" key="1">
    <source>
        <dbReference type="PROSITE" id="PS51658"/>
    </source>
</evidence>
<dbReference type="Gene3D" id="3.10.690.10">
    <property type="entry name" value="Bifunctional nuclease domain"/>
    <property type="match status" value="1"/>
</dbReference>
<name>A0A382CYP0_9ZZZZ</name>
<protein>
    <recommendedName>
        <fullName evidence="1">BFN domain-containing protein</fullName>
    </recommendedName>
</protein>
<feature type="non-terminal residue" evidence="2">
    <location>
        <position position="84"/>
    </location>
</feature>
<dbReference type="SUPFAM" id="SSF103256">
    <property type="entry name" value="Hypothetical protein TM0160"/>
    <property type="match status" value="1"/>
</dbReference>
<dbReference type="InterPro" id="IPR036104">
    <property type="entry name" value="BFN_sf"/>
</dbReference>
<accession>A0A382CYP0</accession>
<dbReference type="PROSITE" id="PS51658">
    <property type="entry name" value="BFN"/>
    <property type="match status" value="1"/>
</dbReference>
<sequence>MVPVKVSKITFHHTSRSYAVLLDEISGERSLPVMVGACEAHSIALALEYTEPPRPMTHDLIKAMITESKGKINSVKITDLIDGV</sequence>
<dbReference type="Pfam" id="PF02577">
    <property type="entry name" value="BFN_dom"/>
    <property type="match status" value="1"/>
</dbReference>
<proteinExistence type="predicted"/>
<gene>
    <name evidence="2" type="ORF">METZ01_LOCUS184039</name>
</gene>
<evidence type="ECO:0000313" key="2">
    <source>
        <dbReference type="EMBL" id="SVB31185.1"/>
    </source>
</evidence>
<dbReference type="AlphaFoldDB" id="A0A382CYP0"/>
<reference evidence="2" key="1">
    <citation type="submission" date="2018-05" db="EMBL/GenBank/DDBJ databases">
        <authorList>
            <person name="Lanie J.A."/>
            <person name="Ng W.-L."/>
            <person name="Kazmierczak K.M."/>
            <person name="Andrzejewski T.M."/>
            <person name="Davidsen T.M."/>
            <person name="Wayne K.J."/>
            <person name="Tettelin H."/>
            <person name="Glass J.I."/>
            <person name="Rusch D."/>
            <person name="Podicherti R."/>
            <person name="Tsui H.-C.T."/>
            <person name="Winkler M.E."/>
        </authorList>
    </citation>
    <scope>NUCLEOTIDE SEQUENCE</scope>
</reference>
<dbReference type="GO" id="GO:0004518">
    <property type="term" value="F:nuclease activity"/>
    <property type="evidence" value="ECO:0007669"/>
    <property type="project" value="InterPro"/>
</dbReference>
<dbReference type="EMBL" id="UINC01036746">
    <property type="protein sequence ID" value="SVB31185.1"/>
    <property type="molecule type" value="Genomic_DNA"/>
</dbReference>
<dbReference type="InterPro" id="IPR003729">
    <property type="entry name" value="Bi_nuclease_dom"/>
</dbReference>